<name>A0A5M6II66_9PROT</name>
<reference evidence="1 2" key="1">
    <citation type="submission" date="2019-09" db="EMBL/GenBank/DDBJ databases">
        <title>Genome sequence of Roseospira marina, one of the more divergent members of the non-sulfur purple photosynthetic bacterial family, the Rhodospirillaceae.</title>
        <authorList>
            <person name="Meyer T."/>
            <person name="Kyndt J."/>
        </authorList>
    </citation>
    <scope>NUCLEOTIDE SEQUENCE [LARGE SCALE GENOMIC DNA]</scope>
    <source>
        <strain evidence="1 2">DSM 15113</strain>
    </source>
</reference>
<proteinExistence type="predicted"/>
<dbReference type="PIRSF" id="PIRSF030820">
    <property type="entry name" value="UCP030820"/>
    <property type="match status" value="1"/>
</dbReference>
<dbReference type="Pfam" id="PF06073">
    <property type="entry name" value="DUF934"/>
    <property type="match status" value="1"/>
</dbReference>
<dbReference type="OrthoDB" id="9800421at2"/>
<dbReference type="InterPro" id="IPR008318">
    <property type="entry name" value="UCP030820"/>
</dbReference>
<protein>
    <submittedName>
        <fullName evidence="1">DUF934 domain-containing protein</fullName>
    </submittedName>
</protein>
<dbReference type="AlphaFoldDB" id="A0A5M6II66"/>
<comment type="caution">
    <text evidence="1">The sequence shown here is derived from an EMBL/GenBank/DDBJ whole genome shotgun (WGS) entry which is preliminary data.</text>
</comment>
<accession>A0A5M6II66</accession>
<dbReference type="EMBL" id="VWPJ01000001">
    <property type="protein sequence ID" value="KAA5607365.1"/>
    <property type="molecule type" value="Genomic_DNA"/>
</dbReference>
<evidence type="ECO:0000313" key="1">
    <source>
        <dbReference type="EMBL" id="KAA5607365.1"/>
    </source>
</evidence>
<evidence type="ECO:0000313" key="2">
    <source>
        <dbReference type="Proteomes" id="UP000324065"/>
    </source>
</evidence>
<sequence length="175" mass="18791">MPLLENGHHVADRWTALPDAEPVPDDGPVLVSLDRLKAEADTLWTRSAPIGVRLPNDVPVSALVAAVGGALDRLSLIVLSFPAFKDGRAYTQARQLRDTHGYQGSLRATGDVLRDQLYFMARCGIDAVEIDSTDPEGDWQASVTTFGAVYQPASDDRTPISVQRLAALGRKGVAA</sequence>
<keyword evidence="2" id="KW-1185">Reference proteome</keyword>
<organism evidence="1 2">
    <name type="scientific">Roseospira marina</name>
    <dbReference type="NCBI Taxonomy" id="140057"/>
    <lineage>
        <taxon>Bacteria</taxon>
        <taxon>Pseudomonadati</taxon>
        <taxon>Pseudomonadota</taxon>
        <taxon>Alphaproteobacteria</taxon>
        <taxon>Rhodospirillales</taxon>
        <taxon>Rhodospirillaceae</taxon>
        <taxon>Roseospira</taxon>
    </lineage>
</organism>
<gene>
    <name evidence="1" type="ORF">F1188_00950</name>
</gene>
<dbReference type="RefSeq" id="WP_150060500.1">
    <property type="nucleotide sequence ID" value="NZ_JACHII010000001.1"/>
</dbReference>
<dbReference type="Proteomes" id="UP000324065">
    <property type="component" value="Unassembled WGS sequence"/>
</dbReference>